<sequence length="52" mass="5609">MKILKALSDRFLKMFLSEVPAGACVPSNGECCTTKRKVHNCYGICVASVGCK</sequence>
<reference evidence="1 2" key="1">
    <citation type="journal article" date="2012" name="J. Bacteriol.">
        <title>Complete Genome Sequence of the Fruiting Myxobacterium Corallococcus coralloides DSM 2259.</title>
        <authorList>
            <person name="Huntley S."/>
            <person name="Zhang Y."/>
            <person name="Treuner-Lange A."/>
            <person name="Kneip S."/>
            <person name="Sensen C.W."/>
            <person name="Sogaard-Andersen L."/>
        </authorList>
    </citation>
    <scope>NUCLEOTIDE SEQUENCE [LARGE SCALE GENOMIC DNA]</scope>
    <source>
        <strain evidence="2">ATCC 25202 / DSM 2259 / NBRC 100086 / M2</strain>
    </source>
</reference>
<proteinExistence type="predicted"/>
<dbReference type="RefSeq" id="WP_014397035.1">
    <property type="nucleotide sequence ID" value="NC_017030.1"/>
</dbReference>
<dbReference type="Proteomes" id="UP000007587">
    <property type="component" value="Chromosome"/>
</dbReference>
<gene>
    <name evidence="1" type="ordered locus">COCOR_04224</name>
</gene>
<dbReference type="InParanoid" id="H8MYZ8"/>
<reference evidence="2" key="2">
    <citation type="submission" date="2012-03" db="EMBL/GenBank/DDBJ databases">
        <title>Genome sequence of the fruiting myxobacterium Corallococcus coralloides DSM 2259.</title>
        <authorList>
            <person name="Huntley S."/>
            <person name="Zhang Y."/>
            <person name="Treuner-Lange A."/>
            <person name="Sensen C.W."/>
            <person name="Sogaard-Andersen L."/>
        </authorList>
    </citation>
    <scope>NUCLEOTIDE SEQUENCE [LARGE SCALE GENOMIC DNA]</scope>
    <source>
        <strain evidence="2">ATCC 25202 / DSM 2259 / NBRC 100086 / M2</strain>
    </source>
</reference>
<protein>
    <submittedName>
        <fullName evidence="1">Uncharacterized protein</fullName>
    </submittedName>
</protein>
<dbReference type="EMBL" id="CP003389">
    <property type="protein sequence ID" value="AFE05709.1"/>
    <property type="molecule type" value="Genomic_DNA"/>
</dbReference>
<dbReference type="KEGG" id="ccx:COCOR_04224"/>
<dbReference type="AlphaFoldDB" id="H8MYZ8"/>
<evidence type="ECO:0000313" key="2">
    <source>
        <dbReference type="Proteomes" id="UP000007587"/>
    </source>
</evidence>
<keyword evidence="2" id="KW-1185">Reference proteome</keyword>
<accession>H8MYZ8</accession>
<organism evidence="1 2">
    <name type="scientific">Corallococcus coralloides (strain ATCC 25202 / DSM 2259 / NBRC 100086 / M2)</name>
    <name type="common">Myxococcus coralloides</name>
    <dbReference type="NCBI Taxonomy" id="1144275"/>
    <lineage>
        <taxon>Bacteria</taxon>
        <taxon>Pseudomonadati</taxon>
        <taxon>Myxococcota</taxon>
        <taxon>Myxococcia</taxon>
        <taxon>Myxococcales</taxon>
        <taxon>Cystobacterineae</taxon>
        <taxon>Myxococcaceae</taxon>
        <taxon>Corallococcus</taxon>
    </lineage>
</organism>
<name>H8MYZ8_CORCM</name>
<dbReference type="HOGENOM" id="CLU_3082134_0_0_7"/>
<evidence type="ECO:0000313" key="1">
    <source>
        <dbReference type="EMBL" id="AFE05709.1"/>
    </source>
</evidence>
<dbReference type="STRING" id="1144275.COCOR_04224"/>